<evidence type="ECO:0000313" key="10">
    <source>
        <dbReference type="EMBL" id="CAB5533946.1"/>
    </source>
</evidence>
<evidence type="ECO:0000256" key="3">
    <source>
        <dbReference type="ARBA" id="ARBA00022519"/>
    </source>
</evidence>
<dbReference type="EMBL" id="CAHPRB010000002">
    <property type="protein sequence ID" value="CAB5533946.1"/>
    <property type="molecule type" value="Genomic_DNA"/>
</dbReference>
<dbReference type="SMART" id="SM00257">
    <property type="entry name" value="LysM"/>
    <property type="match status" value="1"/>
</dbReference>
<reference evidence="11 12" key="1">
    <citation type="submission" date="2018-06" db="EMBL/GenBank/DDBJ databases">
        <authorList>
            <consortium name="Pathogen Informatics"/>
            <person name="Doyle S."/>
        </authorList>
    </citation>
    <scope>NUCLEOTIDE SEQUENCE [LARGE SCALE GENOMIC DNA]</scope>
    <source>
        <strain evidence="11 12">NCTC8782</strain>
    </source>
</reference>
<comment type="caution">
    <text evidence="11">The sequence shown here is derived from an EMBL/GenBank/DDBJ whole genome shotgun (WGS) entry which is preliminary data.</text>
</comment>
<dbReference type="Proteomes" id="UP000835792">
    <property type="component" value="Unassembled WGS sequence"/>
</dbReference>
<keyword evidence="3" id="KW-0997">Cell inner membrane</keyword>
<accession>A0A9Q7ZJY8</accession>
<feature type="region of interest" description="Disordered" evidence="8">
    <location>
        <begin position="97"/>
        <end position="132"/>
    </location>
</feature>
<keyword evidence="2" id="KW-1003">Cell membrane</keyword>
<evidence type="ECO:0000259" key="9">
    <source>
        <dbReference type="PROSITE" id="PS51782"/>
    </source>
</evidence>
<feature type="compositionally biased region" description="Low complexity" evidence="8">
    <location>
        <begin position="115"/>
        <end position="132"/>
    </location>
</feature>
<dbReference type="InterPro" id="IPR036779">
    <property type="entry name" value="LysM_dom_sf"/>
</dbReference>
<dbReference type="AlphaFoldDB" id="A0A9Q7ZJY8"/>
<reference evidence="10" key="2">
    <citation type="submission" date="2020-05" db="EMBL/GenBank/DDBJ databases">
        <authorList>
            <person name="Delgado-Blas J."/>
        </authorList>
    </citation>
    <scope>NUCLEOTIDE SEQUENCE</scope>
    <source>
        <strain evidence="10">BB1468</strain>
    </source>
</reference>
<feature type="compositionally biased region" description="Low complexity" evidence="8">
    <location>
        <begin position="97"/>
        <end position="108"/>
    </location>
</feature>
<evidence type="ECO:0000313" key="13">
    <source>
        <dbReference type="Proteomes" id="UP000835792"/>
    </source>
</evidence>
<evidence type="ECO:0000256" key="8">
    <source>
        <dbReference type="SAM" id="MobiDB-lite"/>
    </source>
</evidence>
<dbReference type="Proteomes" id="UP000255286">
    <property type="component" value="Unassembled WGS sequence"/>
</dbReference>
<dbReference type="InterPro" id="IPR011055">
    <property type="entry name" value="Dup_hybrid_motif"/>
</dbReference>
<gene>
    <name evidence="11" type="primary">nlpD_1</name>
    <name evidence="10" type="ORF">GHA_00511</name>
    <name evidence="11" type="ORF">NCTC8782_02382</name>
</gene>
<evidence type="ECO:0000256" key="7">
    <source>
        <dbReference type="ARBA" id="ARBA00023288"/>
    </source>
</evidence>
<dbReference type="FunFam" id="2.70.70.10:FF:000005">
    <property type="entry name" value="Hypothetical lipoprotein YgeR"/>
    <property type="match status" value="1"/>
</dbReference>
<keyword evidence="6" id="KW-0564">Palmitate</keyword>
<dbReference type="Pfam" id="PF01551">
    <property type="entry name" value="Peptidase_M23"/>
    <property type="match status" value="1"/>
</dbReference>
<sequence length="264" mass="27955">MIKRLKMLRGIVLSAGRLKKNGLGIVMLLCAGLLLAGCSGSKSSDTGSYSGSVYTVKRGDTLYRISRATGTSVKEIARLNNISPPYTIEVGQRLKVSGGAKTSSSSGKTTKKSSTKTATVRPSSSVPQSSWPPVGQRCWLWPASGKVILPYSTADGGNKGIDISAARGTPVYAAGAGKVVYVGNQLRGYGNLIMIKHSEDYITAYAHNDTLLVNNGQSVKAGQKIATMGSTDAASVRLHFQIRYRATAIDPLRYLPPQGSKPKC</sequence>
<dbReference type="PANTHER" id="PTHR21666">
    <property type="entry name" value="PEPTIDASE-RELATED"/>
    <property type="match status" value="1"/>
</dbReference>
<dbReference type="FunFam" id="3.10.350.10:FF:000006">
    <property type="entry name" value="YgeR family lipoprotein"/>
    <property type="match status" value="1"/>
</dbReference>
<dbReference type="SUPFAM" id="SSF51261">
    <property type="entry name" value="Duplicated hybrid motif"/>
    <property type="match status" value="1"/>
</dbReference>
<dbReference type="GO" id="GO:0004222">
    <property type="term" value="F:metalloendopeptidase activity"/>
    <property type="evidence" value="ECO:0007669"/>
    <property type="project" value="TreeGrafter"/>
</dbReference>
<evidence type="ECO:0000256" key="4">
    <source>
        <dbReference type="ARBA" id="ARBA00022729"/>
    </source>
</evidence>
<organism evidence="11 12">
    <name type="scientific">Citrobacter youngae</name>
    <dbReference type="NCBI Taxonomy" id="133448"/>
    <lineage>
        <taxon>Bacteria</taxon>
        <taxon>Pseudomonadati</taxon>
        <taxon>Pseudomonadota</taxon>
        <taxon>Gammaproteobacteria</taxon>
        <taxon>Enterobacterales</taxon>
        <taxon>Enterobacteriaceae</taxon>
        <taxon>Citrobacter</taxon>
        <taxon>Citrobacter freundii complex</taxon>
    </lineage>
</organism>
<dbReference type="PANTHER" id="PTHR21666:SF269">
    <property type="entry name" value="METALLOENDOPEPTIDASE"/>
    <property type="match status" value="1"/>
</dbReference>
<protein>
    <submittedName>
        <fullName evidence="11">Cell wall degradation protein</fullName>
    </submittedName>
    <submittedName>
        <fullName evidence="10">Murein hydrolase activator NlpD</fullName>
    </submittedName>
</protein>
<keyword evidence="10" id="KW-0378">Hydrolase</keyword>
<keyword evidence="7" id="KW-0449">Lipoprotein</keyword>
<evidence type="ECO:0000256" key="1">
    <source>
        <dbReference type="ARBA" id="ARBA00004519"/>
    </source>
</evidence>
<comment type="subcellular location">
    <subcellularLocation>
        <location evidence="1">Cell inner membrane</location>
        <topology evidence="1">Lipid-anchor</topology>
    </subcellularLocation>
</comment>
<dbReference type="GO" id="GO:0005886">
    <property type="term" value="C:plasma membrane"/>
    <property type="evidence" value="ECO:0007669"/>
    <property type="project" value="UniProtKB-SubCell"/>
</dbReference>
<dbReference type="PROSITE" id="PS51782">
    <property type="entry name" value="LYSM"/>
    <property type="match status" value="1"/>
</dbReference>
<dbReference type="InterPro" id="IPR050570">
    <property type="entry name" value="Cell_wall_metabolism_enzyme"/>
</dbReference>
<dbReference type="InterPro" id="IPR018392">
    <property type="entry name" value="LysM"/>
</dbReference>
<feature type="domain" description="LysM" evidence="9">
    <location>
        <begin position="52"/>
        <end position="96"/>
    </location>
</feature>
<dbReference type="Gene3D" id="2.70.70.10">
    <property type="entry name" value="Glucose Permease (Domain IIA)"/>
    <property type="match status" value="1"/>
</dbReference>
<dbReference type="NCBIfam" id="NF040883">
    <property type="entry name" value="amid_act_ActS"/>
    <property type="match status" value="1"/>
</dbReference>
<proteinExistence type="predicted"/>
<dbReference type="InterPro" id="IPR016047">
    <property type="entry name" value="M23ase_b-sheet_dom"/>
</dbReference>
<evidence type="ECO:0000256" key="2">
    <source>
        <dbReference type="ARBA" id="ARBA00022475"/>
    </source>
</evidence>
<dbReference type="InterPro" id="IPR053529">
    <property type="entry name" value="Peptidase_M23B"/>
</dbReference>
<keyword evidence="4" id="KW-0732">Signal</keyword>
<dbReference type="CDD" id="cd00118">
    <property type="entry name" value="LysM"/>
    <property type="match status" value="1"/>
</dbReference>
<keyword evidence="5" id="KW-0472">Membrane</keyword>
<evidence type="ECO:0000313" key="11">
    <source>
        <dbReference type="EMBL" id="SUX79827.1"/>
    </source>
</evidence>
<dbReference type="CDD" id="cd12797">
    <property type="entry name" value="M23_peptidase"/>
    <property type="match status" value="1"/>
</dbReference>
<keyword evidence="13" id="KW-1185">Reference proteome</keyword>
<dbReference type="GO" id="GO:0032153">
    <property type="term" value="C:cell division site"/>
    <property type="evidence" value="ECO:0007669"/>
    <property type="project" value="TreeGrafter"/>
</dbReference>
<evidence type="ECO:0000313" key="12">
    <source>
        <dbReference type="Proteomes" id="UP000255286"/>
    </source>
</evidence>
<evidence type="ECO:0000256" key="6">
    <source>
        <dbReference type="ARBA" id="ARBA00023139"/>
    </source>
</evidence>
<evidence type="ECO:0000256" key="5">
    <source>
        <dbReference type="ARBA" id="ARBA00023136"/>
    </source>
</evidence>
<dbReference type="EMBL" id="UIGT01000001">
    <property type="protein sequence ID" value="SUX79827.1"/>
    <property type="molecule type" value="Genomic_DNA"/>
</dbReference>
<dbReference type="GO" id="GO:0009279">
    <property type="term" value="C:cell outer membrane"/>
    <property type="evidence" value="ECO:0007669"/>
    <property type="project" value="TreeGrafter"/>
</dbReference>
<dbReference type="Gene3D" id="3.10.350.10">
    <property type="entry name" value="LysM domain"/>
    <property type="match status" value="1"/>
</dbReference>
<name>A0A9Q7ZJY8_9ENTR</name>
<dbReference type="Pfam" id="PF01476">
    <property type="entry name" value="LysM"/>
    <property type="match status" value="1"/>
</dbReference>